<comment type="caution">
    <text evidence="4">The sequence shown here is derived from an EMBL/GenBank/DDBJ whole genome shotgun (WGS) entry which is preliminary data.</text>
</comment>
<evidence type="ECO:0000259" key="3">
    <source>
        <dbReference type="Pfam" id="PF19031"/>
    </source>
</evidence>
<dbReference type="OrthoDB" id="240546at2759"/>
<evidence type="ECO:0000313" key="5">
    <source>
        <dbReference type="Proteomes" id="UP000800235"/>
    </source>
</evidence>
<protein>
    <recommendedName>
        <fullName evidence="3">CCZ1/INTU/HSP4 first Longin domain-containing protein</fullName>
    </recommendedName>
</protein>
<evidence type="ECO:0000313" key="4">
    <source>
        <dbReference type="EMBL" id="KAF2420555.1"/>
    </source>
</evidence>
<feature type="region of interest" description="Disordered" evidence="2">
    <location>
        <begin position="122"/>
        <end position="141"/>
    </location>
</feature>
<dbReference type="InterPro" id="IPR043987">
    <property type="entry name" value="CCZ1/INTU/HSP4_longin_1"/>
</dbReference>
<dbReference type="InterPro" id="IPR013176">
    <property type="entry name" value="Ccz1"/>
</dbReference>
<evidence type="ECO:0000256" key="1">
    <source>
        <dbReference type="ARBA" id="ARBA00005352"/>
    </source>
</evidence>
<evidence type="ECO:0000256" key="2">
    <source>
        <dbReference type="SAM" id="MobiDB-lite"/>
    </source>
</evidence>
<organism evidence="4 5">
    <name type="scientific">Tothia fuscella</name>
    <dbReference type="NCBI Taxonomy" id="1048955"/>
    <lineage>
        <taxon>Eukaryota</taxon>
        <taxon>Fungi</taxon>
        <taxon>Dikarya</taxon>
        <taxon>Ascomycota</taxon>
        <taxon>Pezizomycotina</taxon>
        <taxon>Dothideomycetes</taxon>
        <taxon>Pleosporomycetidae</taxon>
        <taxon>Venturiales</taxon>
        <taxon>Cylindrosympodiaceae</taxon>
        <taxon>Tothia</taxon>
    </lineage>
</organism>
<feature type="compositionally biased region" description="Polar residues" evidence="2">
    <location>
        <begin position="686"/>
        <end position="695"/>
    </location>
</feature>
<gene>
    <name evidence="4" type="ORF">EJ08DRAFT_642037</name>
</gene>
<dbReference type="Proteomes" id="UP000800235">
    <property type="component" value="Unassembled WGS sequence"/>
</dbReference>
<dbReference type="Pfam" id="PF19031">
    <property type="entry name" value="Intu_longin_1"/>
    <property type="match status" value="1"/>
</dbReference>
<accession>A0A9P4TTJ1</accession>
<feature type="domain" description="CCZ1/INTU/HSP4 first Longin" evidence="3">
    <location>
        <begin position="12"/>
        <end position="114"/>
    </location>
</feature>
<dbReference type="EMBL" id="MU007108">
    <property type="protein sequence ID" value="KAF2420555.1"/>
    <property type="molecule type" value="Genomic_DNA"/>
</dbReference>
<reference evidence="4" key="1">
    <citation type="journal article" date="2020" name="Stud. Mycol.">
        <title>101 Dothideomycetes genomes: a test case for predicting lifestyles and emergence of pathogens.</title>
        <authorList>
            <person name="Haridas S."/>
            <person name="Albert R."/>
            <person name="Binder M."/>
            <person name="Bloem J."/>
            <person name="Labutti K."/>
            <person name="Salamov A."/>
            <person name="Andreopoulos B."/>
            <person name="Baker S."/>
            <person name="Barry K."/>
            <person name="Bills G."/>
            <person name="Bluhm B."/>
            <person name="Cannon C."/>
            <person name="Castanera R."/>
            <person name="Culley D."/>
            <person name="Daum C."/>
            <person name="Ezra D."/>
            <person name="Gonzalez J."/>
            <person name="Henrissat B."/>
            <person name="Kuo A."/>
            <person name="Liang C."/>
            <person name="Lipzen A."/>
            <person name="Lutzoni F."/>
            <person name="Magnuson J."/>
            <person name="Mondo S."/>
            <person name="Nolan M."/>
            <person name="Ohm R."/>
            <person name="Pangilinan J."/>
            <person name="Park H.-J."/>
            <person name="Ramirez L."/>
            <person name="Alfaro M."/>
            <person name="Sun H."/>
            <person name="Tritt A."/>
            <person name="Yoshinaga Y."/>
            <person name="Zwiers L.-H."/>
            <person name="Turgeon B."/>
            <person name="Goodwin S."/>
            <person name="Spatafora J."/>
            <person name="Crous P."/>
            <person name="Grigoriev I."/>
        </authorList>
    </citation>
    <scope>NUCLEOTIDE SEQUENCE</scope>
    <source>
        <strain evidence="4">CBS 130266</strain>
    </source>
</reference>
<sequence>MSEPKVIPAQLSFLAIYNPSLGTTDETFEDQIVFWYTKGAGVKKKAGKDAEKQKQLQEEENEKLRQIGLAQGMVDFAKGFSNGTPVDSVETEKSRIVMHELESGWWILASIDLTRLPIAAAPSTNKPPASGASNPPSIEYSSREVSPAPLLLQQLIRAHGIFLLHNGSALDNLFQKLERSKFCNLLERFWSRFAQNWDVLLHGNPAVDIYGGLKLAAGGELGIGVGEEEWGSGEREVLEDFAARTEGLVDLVVSRFGEPSESQLAHSKKDGSGKVERPSHEETLYPWMGATHNAEAVDGIFFSGVGAITRSSLRDISHWTEWIYAYGDHAYGVKDNPTRNNTPPGIPPPIVSAVERSLERATSSHDIRKATFPKQQKSSGEDTGAWTKYLTLGYGSSWGRSDFDHEAEFQSRLKEQIQLEEDGHFVIGLKGDLEDDEEDLSDPAEMEAAGERNQRILLRTLYVELKKKESFEEGDASSNLPTPFSPHSNERHISRLRVVVYVHRPFIYTFLFHPQTDALQLPGFYKNMHTFFAPLHKPLSSSTSPARVAERINAASTPYTTSPPPQQAQGMAEQPDQPIFDIVYDPRSLSVHASIPNITIPGTQAAEGFGNVPIGWSRAEALNVHSAILEIWRETRGIEGGMRELERSVKTARGWWVVWMRLDDESASNPQKHAQKSEDGKDDSLSETTIRSSSKATERGIDYFNQSSQVSQTIIDDGREAILVRRARDAIPPSKSKVRAASGLWGFGGASSSGSGNGGGKDTGSGWGPARLAEGVGVDARKYVEGLLSLNR</sequence>
<feature type="compositionally biased region" description="Gly residues" evidence="2">
    <location>
        <begin position="747"/>
        <end position="767"/>
    </location>
</feature>
<keyword evidence="5" id="KW-1185">Reference proteome</keyword>
<dbReference type="PANTHER" id="PTHR13056:SF0">
    <property type="entry name" value="VACUOLAR FUSION PROTEIN CCZ1 HOMOLOG-RELATED"/>
    <property type="match status" value="1"/>
</dbReference>
<feature type="compositionally biased region" description="Basic and acidic residues" evidence="2">
    <location>
        <begin position="675"/>
        <end position="684"/>
    </location>
</feature>
<proteinExistence type="inferred from homology"/>
<name>A0A9P4TTJ1_9PEZI</name>
<dbReference type="PANTHER" id="PTHR13056">
    <property type="entry name" value="VACUOLAR FUSION PROTEIN CCZ1 HOMOLOG-RELATED"/>
    <property type="match status" value="1"/>
</dbReference>
<dbReference type="AlphaFoldDB" id="A0A9P4TTJ1"/>
<dbReference type="GO" id="GO:0016192">
    <property type="term" value="P:vesicle-mediated transport"/>
    <property type="evidence" value="ECO:0007669"/>
    <property type="project" value="InterPro"/>
</dbReference>
<feature type="region of interest" description="Disordered" evidence="2">
    <location>
        <begin position="747"/>
        <end position="772"/>
    </location>
</feature>
<feature type="region of interest" description="Disordered" evidence="2">
    <location>
        <begin position="667"/>
        <end position="696"/>
    </location>
</feature>
<comment type="similarity">
    <text evidence="1">Belongs to the CCZ1 family.</text>
</comment>
<dbReference type="GO" id="GO:0035658">
    <property type="term" value="C:Mon1-Ccz1 complex"/>
    <property type="evidence" value="ECO:0007669"/>
    <property type="project" value="InterPro"/>
</dbReference>